<dbReference type="PANTHER" id="PTHR46630:SF1">
    <property type="entry name" value="TETRATRICOPEPTIDE REPEAT PROTEIN 29"/>
    <property type="match status" value="1"/>
</dbReference>
<evidence type="ECO:0000256" key="2">
    <source>
        <dbReference type="ARBA" id="ARBA00022490"/>
    </source>
</evidence>
<dbReference type="Pfam" id="PF13174">
    <property type="entry name" value="TPR_6"/>
    <property type="match status" value="1"/>
</dbReference>
<evidence type="ECO:0000256" key="3">
    <source>
        <dbReference type="ARBA" id="ARBA00022737"/>
    </source>
</evidence>
<dbReference type="AlphaFoldDB" id="A0A1T5GBF0"/>
<proteinExistence type="inferred from homology"/>
<sequence length="991" mass="113103">MNSKKIILASLISFYGISQAQQSKYFNDKEAYRYNLAENLYQSKIYGASQYEYARQYFYNQTLSESKKEAALFFNQVISMILQQNHSEEGFEAFMKEYPNSSFFAQANGPLADYYLAKKDFPKALETLQKINQYQLSQEENTQYIMKLGYAKFMTGDSAGAIEALEEAHKNASNENDKAGMAYMLGHLYYANHESDKAFTYFDQVKFNEQYAAMVRPYYVQMYFNNKDYDKAISEAKDLLASGTSSAYENEIQKIIGESYFMKGDYQSAYPYLKKYIDQSSNATESDLYEMGFVAAKAGKSEEAVSYYNQLINSQSPLAQNAYYQLGNAYLQTNKKQEALSAYKNAAEMKYDAKLQQLALEQYAKLSYDIGNPFETAPKVIQRYIDKYPNSPKSSEMKNLLVKSYLYSGNYQETLNVLKKMDSKTPETNKIEQEVAYLLGTEEFNKGNYDAAEQYFKQSLQYNLNKDFAKKARYWLGQTYYQKSDYRSAIIEYLKLENETAENFPEREQLDYDLGYAYFKNKNFESAQEHFKEYLRFPRPEFKADAELRLADTYYADNKLNEAIDIYNKAEGAADYVLFQKSMALGFKGDTVAKIVELKKLISSYPNSDYKDDAQYEIGTAYTANDDFANSNSYFDQVIKSSSDKDLVGNAQIYRAQNYIEQNQIDKALTELKQLGTQYKNSAYADKIVAASRPAFVKNGDVAGYENFAKSLGVNISSTEKDQLNLTLAQDSYAKKDFTKAITYYEKYLANDPTGSSFYQAQYELGESYYQTKNLSKALLILQNVADFQNDYQQDAQVRLAQIYINQGKSADAQKYLEAVATSNDANIKNFASLELMKIYADKKEFSKAEQYADIVLKNTKNSAAVLEQAKIVKARGAMQNGKDKEAQTAFAALEKSSNPAVAAEALYAKAFYQNKGKAFKSSNETIFKLANNYASEEYWGAKALVIMAKNYLALKDNYQASYTCDQIINNYGDFPDVVAEAKEVKAQIKK</sequence>
<dbReference type="InterPro" id="IPR051476">
    <property type="entry name" value="Bac_ResReg_Asp_Phosphatase"/>
</dbReference>
<dbReference type="OrthoDB" id="9814448at2"/>
<keyword evidence="2" id="KW-0963">Cytoplasm</keyword>
<dbReference type="SUPFAM" id="SSF81901">
    <property type="entry name" value="HCP-like"/>
    <property type="match status" value="1"/>
</dbReference>
<accession>A0A1T5GBF0</accession>
<dbReference type="Pfam" id="PF13181">
    <property type="entry name" value="TPR_8"/>
    <property type="match status" value="1"/>
</dbReference>
<dbReference type="PANTHER" id="PTHR46630">
    <property type="entry name" value="TETRATRICOPEPTIDE REPEAT PROTEIN 29"/>
    <property type="match status" value="1"/>
</dbReference>
<evidence type="ECO:0000313" key="8">
    <source>
        <dbReference type="Proteomes" id="UP000191112"/>
    </source>
</evidence>
<dbReference type="InterPro" id="IPR011990">
    <property type="entry name" value="TPR-like_helical_dom_sf"/>
</dbReference>
<dbReference type="SMART" id="SM00028">
    <property type="entry name" value="TPR"/>
    <property type="match status" value="13"/>
</dbReference>
<comment type="subcellular location">
    <subcellularLocation>
        <location evidence="1">Cytoplasm</location>
    </subcellularLocation>
</comment>
<dbReference type="GO" id="GO:0005737">
    <property type="term" value="C:cytoplasm"/>
    <property type="evidence" value="ECO:0007669"/>
    <property type="project" value="UniProtKB-SubCell"/>
</dbReference>
<feature type="repeat" description="TPR" evidence="6">
    <location>
        <begin position="433"/>
        <end position="466"/>
    </location>
</feature>
<evidence type="ECO:0000256" key="1">
    <source>
        <dbReference type="ARBA" id="ARBA00004496"/>
    </source>
</evidence>
<evidence type="ECO:0000313" key="7">
    <source>
        <dbReference type="EMBL" id="SKC05689.1"/>
    </source>
</evidence>
<dbReference type="RefSeq" id="WP_079667869.1">
    <property type="nucleotide sequence ID" value="NZ_FUYZ01000011.1"/>
</dbReference>
<keyword evidence="4 6" id="KW-0802">TPR repeat</keyword>
<evidence type="ECO:0000256" key="5">
    <source>
        <dbReference type="ARBA" id="ARBA00038253"/>
    </source>
</evidence>
<dbReference type="PROSITE" id="PS50005">
    <property type="entry name" value="TPR"/>
    <property type="match status" value="2"/>
</dbReference>
<dbReference type="STRING" id="619805.SAMN05660477_02682"/>
<dbReference type="SUPFAM" id="SSF48452">
    <property type="entry name" value="TPR-like"/>
    <property type="match status" value="3"/>
</dbReference>
<dbReference type="Proteomes" id="UP000191112">
    <property type="component" value="Unassembled WGS sequence"/>
</dbReference>
<feature type="repeat" description="TPR" evidence="6">
    <location>
        <begin position="320"/>
        <end position="353"/>
    </location>
</feature>
<comment type="similarity">
    <text evidence="5">Belongs to the Rap family.</text>
</comment>
<organism evidence="7 8">
    <name type="scientific">Soonwooa buanensis</name>
    <dbReference type="NCBI Taxonomy" id="619805"/>
    <lineage>
        <taxon>Bacteria</taxon>
        <taxon>Pseudomonadati</taxon>
        <taxon>Bacteroidota</taxon>
        <taxon>Flavobacteriia</taxon>
        <taxon>Flavobacteriales</taxon>
        <taxon>Weeksellaceae</taxon>
        <taxon>Chryseobacterium group</taxon>
        <taxon>Soonwooa</taxon>
    </lineage>
</organism>
<keyword evidence="3" id="KW-0677">Repeat</keyword>
<dbReference type="Pfam" id="PF13432">
    <property type="entry name" value="TPR_16"/>
    <property type="match status" value="4"/>
</dbReference>
<keyword evidence="8" id="KW-1185">Reference proteome</keyword>
<gene>
    <name evidence="7" type="ORF">SAMN05660477_02682</name>
</gene>
<name>A0A1T5GBF0_9FLAO</name>
<reference evidence="7 8" key="1">
    <citation type="submission" date="2017-02" db="EMBL/GenBank/DDBJ databases">
        <authorList>
            <person name="Peterson S.W."/>
        </authorList>
    </citation>
    <scope>NUCLEOTIDE SEQUENCE [LARGE SCALE GENOMIC DNA]</scope>
    <source>
        <strain evidence="7 8">DSM 22323</strain>
    </source>
</reference>
<dbReference type="Gene3D" id="1.25.40.10">
    <property type="entry name" value="Tetratricopeptide repeat domain"/>
    <property type="match status" value="7"/>
</dbReference>
<dbReference type="EMBL" id="FUYZ01000011">
    <property type="protein sequence ID" value="SKC05689.1"/>
    <property type="molecule type" value="Genomic_DNA"/>
</dbReference>
<evidence type="ECO:0000256" key="6">
    <source>
        <dbReference type="PROSITE-ProRule" id="PRU00339"/>
    </source>
</evidence>
<evidence type="ECO:0000256" key="4">
    <source>
        <dbReference type="ARBA" id="ARBA00022803"/>
    </source>
</evidence>
<dbReference type="InterPro" id="IPR019734">
    <property type="entry name" value="TPR_rpt"/>
</dbReference>
<protein>
    <submittedName>
        <fullName evidence="7">Tetratricopeptide repeat-containing protein</fullName>
    </submittedName>
</protein>